<feature type="transmembrane region" description="Helical" evidence="1">
    <location>
        <begin position="31"/>
        <end position="54"/>
    </location>
</feature>
<dbReference type="InterPro" id="IPR019713">
    <property type="entry name" value="Memb_YlaC"/>
</dbReference>
<gene>
    <name evidence="2" type="primary">ylaC</name>
    <name evidence="2" type="ORF">ARTV_1466</name>
</gene>
<accession>A0A3B0LXQ7</accession>
<dbReference type="Pfam" id="PF10777">
    <property type="entry name" value="YlaC"/>
    <property type="match status" value="1"/>
</dbReference>
<keyword evidence="1" id="KW-0472">Membrane</keyword>
<organism evidence="2">
    <name type="scientific">Arsenophonus endosymbiont of Trialeurodes vaporariorum</name>
    <dbReference type="NCBI Taxonomy" id="235567"/>
    <lineage>
        <taxon>Bacteria</taxon>
        <taxon>Pseudomonadati</taxon>
        <taxon>Pseudomonadota</taxon>
        <taxon>Gammaproteobacteria</taxon>
        <taxon>Enterobacterales</taxon>
        <taxon>Morganellaceae</taxon>
        <taxon>Arsenophonus</taxon>
    </lineage>
</organism>
<evidence type="ECO:0000313" key="2">
    <source>
        <dbReference type="EMBL" id="SSW95521.1"/>
    </source>
</evidence>
<keyword evidence="1" id="KW-0812">Transmembrane</keyword>
<evidence type="ECO:0000256" key="1">
    <source>
        <dbReference type="SAM" id="Phobius"/>
    </source>
</evidence>
<reference evidence="2" key="1">
    <citation type="submission" date="2018-04" db="EMBL/GenBank/DDBJ databases">
        <authorList>
            <person name="Go L.Y."/>
            <person name="Mitchell J.A."/>
        </authorList>
    </citation>
    <scope>NUCLEOTIDE SEQUENCE</scope>
    <source>
        <strain evidence="2">ARTV</strain>
    </source>
</reference>
<protein>
    <submittedName>
        <fullName evidence="2">Inner membrane protein YlaC</fullName>
    </submittedName>
</protein>
<feature type="transmembrane region" description="Helical" evidence="1">
    <location>
        <begin position="60"/>
        <end position="82"/>
    </location>
</feature>
<dbReference type="EMBL" id="UFQR01000005">
    <property type="protein sequence ID" value="SSW95521.1"/>
    <property type="molecule type" value="Genomic_DNA"/>
</dbReference>
<keyword evidence="1" id="KW-1133">Transmembrane helix</keyword>
<proteinExistence type="predicted"/>
<name>A0A3B0LXQ7_9GAMM</name>
<dbReference type="AlphaFoldDB" id="A0A3B0LXQ7"/>
<sequence>MDMIKVLLNENLCQINKQQNRNNRPYLNWQFITAHPYLCIGMVMTYLLTAILIYHTSYFGLYWTIGFTLFFLLLAAALMFYIKPTYHFKDIGILDLRVCYNDEWFVTETVSDTAINKILAEPTINNAIKTELKRLIKQKNKITFYDIYLLAYPPNSIKNRS</sequence>